<dbReference type="EMBL" id="CP002917">
    <property type="protein sequence ID" value="AEK36197.1"/>
    <property type="molecule type" value="Genomic_DNA"/>
</dbReference>
<dbReference type="Proteomes" id="UP000006659">
    <property type="component" value="Chromosome"/>
</dbReference>
<gene>
    <name evidence="1" type="ordered locus">CVAR_0843</name>
</gene>
<name>G0HB72_CORVD</name>
<dbReference type="HOGENOM" id="CLU_1764957_0_0_11"/>
<evidence type="ECO:0000313" key="1">
    <source>
        <dbReference type="EMBL" id="AEK36197.1"/>
    </source>
</evidence>
<dbReference type="AlphaFoldDB" id="G0HB72"/>
<accession>G0HB72</accession>
<evidence type="ECO:0008006" key="3">
    <source>
        <dbReference type="Google" id="ProtNLM"/>
    </source>
</evidence>
<organism evidence="1 2">
    <name type="scientific">Corynebacterium variabile (strain DSM 44702 / CIP 107183 / JCM 12073 / NCIMB 30131)</name>
    <name type="common">Corynebacterium mooreparkense</name>
    <dbReference type="NCBI Taxonomy" id="858619"/>
    <lineage>
        <taxon>Bacteria</taxon>
        <taxon>Bacillati</taxon>
        <taxon>Actinomycetota</taxon>
        <taxon>Actinomycetes</taxon>
        <taxon>Mycobacteriales</taxon>
        <taxon>Corynebacteriaceae</taxon>
        <taxon>Corynebacterium</taxon>
    </lineage>
</organism>
<dbReference type="KEGG" id="cva:CVAR_0843"/>
<sequence>MKRCTKCGETKGVDGFYRNRSKRDGLSTHCKECDRAFSSAYKEAHWEERCAKQRAYYEDHREELRAYNRDRRALFGEPTTERWREITAKHATRRGRWSEAEDAHLAASTDRVGDDALALSRTYASVERRIARLRRSCVALARDAHRR</sequence>
<evidence type="ECO:0000313" key="2">
    <source>
        <dbReference type="Proteomes" id="UP000006659"/>
    </source>
</evidence>
<reference evidence="1 2" key="1">
    <citation type="journal article" date="2011" name="BMC Genomics">
        <title>Complete genome sequence of Corynebacterium variabile DSM 44702 isolated from the surface of smear-ripened cheeses and insights into cheese ripening and flavor generation.</title>
        <authorList>
            <person name="Schroeder J."/>
            <person name="Maus I."/>
            <person name="Trost E."/>
            <person name="Tauch A."/>
        </authorList>
    </citation>
    <scope>NUCLEOTIDE SEQUENCE [LARGE SCALE GENOMIC DNA]</scope>
    <source>
        <strain evidence="2">DSM 44702 / JCM 12073 / NCIMB 30131</strain>
    </source>
</reference>
<dbReference type="STRING" id="858619.CVAR_0843"/>
<protein>
    <recommendedName>
        <fullName evidence="3">HNH endonuclease</fullName>
    </recommendedName>
</protein>
<proteinExistence type="predicted"/>